<dbReference type="GO" id="GO:0015562">
    <property type="term" value="F:efflux transmembrane transporter activity"/>
    <property type="evidence" value="ECO:0007669"/>
    <property type="project" value="TreeGrafter"/>
</dbReference>
<keyword evidence="3" id="KW-0472">Membrane</keyword>
<dbReference type="InterPro" id="IPR058792">
    <property type="entry name" value="Beta-barrel_RND_2"/>
</dbReference>
<dbReference type="Gene3D" id="2.40.420.20">
    <property type="match status" value="1"/>
</dbReference>
<dbReference type="NCBIfam" id="TIGR01730">
    <property type="entry name" value="RND_mfp"/>
    <property type="match status" value="1"/>
</dbReference>
<dbReference type="InterPro" id="IPR058624">
    <property type="entry name" value="MdtA-like_HH"/>
</dbReference>
<dbReference type="Gene3D" id="2.40.50.100">
    <property type="match status" value="2"/>
</dbReference>
<feature type="transmembrane region" description="Helical" evidence="3">
    <location>
        <begin position="34"/>
        <end position="52"/>
    </location>
</feature>
<dbReference type="Pfam" id="PF25917">
    <property type="entry name" value="BSH_RND"/>
    <property type="match status" value="1"/>
</dbReference>
<evidence type="ECO:0000256" key="2">
    <source>
        <dbReference type="SAM" id="MobiDB-lite"/>
    </source>
</evidence>
<dbReference type="STRING" id="349163.Acry_0307"/>
<dbReference type="Gene3D" id="2.40.30.170">
    <property type="match status" value="1"/>
</dbReference>
<dbReference type="InterPro" id="IPR006143">
    <property type="entry name" value="RND_pump_MFP"/>
</dbReference>
<evidence type="ECO:0000259" key="6">
    <source>
        <dbReference type="Pfam" id="PF25954"/>
    </source>
</evidence>
<evidence type="ECO:0000313" key="8">
    <source>
        <dbReference type="Proteomes" id="UP000000245"/>
    </source>
</evidence>
<dbReference type="GO" id="GO:1990281">
    <property type="term" value="C:efflux pump complex"/>
    <property type="evidence" value="ECO:0007669"/>
    <property type="project" value="TreeGrafter"/>
</dbReference>
<feature type="region of interest" description="Disordered" evidence="2">
    <location>
        <begin position="1"/>
        <end position="29"/>
    </location>
</feature>
<evidence type="ECO:0000256" key="1">
    <source>
        <dbReference type="ARBA" id="ARBA00009477"/>
    </source>
</evidence>
<name>A5FVA2_ACICJ</name>
<organism evidence="7 8">
    <name type="scientific">Acidiphilium cryptum (strain JF-5)</name>
    <dbReference type="NCBI Taxonomy" id="349163"/>
    <lineage>
        <taxon>Bacteria</taxon>
        <taxon>Pseudomonadati</taxon>
        <taxon>Pseudomonadota</taxon>
        <taxon>Alphaproteobacteria</taxon>
        <taxon>Acetobacterales</taxon>
        <taxon>Acidocellaceae</taxon>
        <taxon>Acidiphilium</taxon>
    </lineage>
</organism>
<keyword evidence="8" id="KW-1185">Reference proteome</keyword>
<dbReference type="Pfam" id="PF25876">
    <property type="entry name" value="HH_MFP_RND"/>
    <property type="match status" value="1"/>
</dbReference>
<dbReference type="AlphaFoldDB" id="A5FVA2"/>
<comment type="similarity">
    <text evidence="1">Belongs to the membrane fusion protein (MFP) (TC 8.A.1) family.</text>
</comment>
<evidence type="ECO:0000259" key="4">
    <source>
        <dbReference type="Pfam" id="PF25876"/>
    </source>
</evidence>
<dbReference type="Pfam" id="PF25954">
    <property type="entry name" value="Beta-barrel_RND_2"/>
    <property type="match status" value="1"/>
</dbReference>
<dbReference type="eggNOG" id="COG0845">
    <property type="taxonomic scope" value="Bacteria"/>
</dbReference>
<dbReference type="KEGG" id="acr:Acry_0307"/>
<dbReference type="FunFam" id="2.40.30.170:FF:000010">
    <property type="entry name" value="Efflux RND transporter periplasmic adaptor subunit"/>
    <property type="match status" value="1"/>
</dbReference>
<evidence type="ECO:0000259" key="5">
    <source>
        <dbReference type="Pfam" id="PF25917"/>
    </source>
</evidence>
<accession>A5FVA2</accession>
<dbReference type="PANTHER" id="PTHR30469">
    <property type="entry name" value="MULTIDRUG RESISTANCE PROTEIN MDTA"/>
    <property type="match status" value="1"/>
</dbReference>
<feature type="domain" description="Multidrug resistance protein MdtA-like barrel-sandwich hybrid" evidence="5">
    <location>
        <begin position="88"/>
        <end position="240"/>
    </location>
</feature>
<proteinExistence type="inferred from homology"/>
<feature type="domain" description="Multidrug resistance protein MdtA-like alpha-helical hairpin" evidence="4">
    <location>
        <begin position="137"/>
        <end position="211"/>
    </location>
</feature>
<keyword evidence="3" id="KW-1133">Transmembrane helix</keyword>
<reference evidence="7 8" key="1">
    <citation type="submission" date="2007-05" db="EMBL/GenBank/DDBJ databases">
        <title>Complete sequence of chromosome of Acidiphilium cryptum JF-5.</title>
        <authorList>
            <consortium name="US DOE Joint Genome Institute"/>
            <person name="Copeland A."/>
            <person name="Lucas S."/>
            <person name="Lapidus A."/>
            <person name="Barry K."/>
            <person name="Detter J.C."/>
            <person name="Glavina del Rio T."/>
            <person name="Hammon N."/>
            <person name="Israni S."/>
            <person name="Dalin E."/>
            <person name="Tice H."/>
            <person name="Pitluck S."/>
            <person name="Sims D."/>
            <person name="Brettin T."/>
            <person name="Bruce D."/>
            <person name="Han C."/>
            <person name="Schmutz J."/>
            <person name="Larimer F."/>
            <person name="Land M."/>
            <person name="Hauser L."/>
            <person name="Kyrpides N."/>
            <person name="Kim E."/>
            <person name="Magnuson T."/>
            <person name="Richardson P."/>
        </authorList>
    </citation>
    <scope>NUCLEOTIDE SEQUENCE [LARGE SCALE GENOMIC DNA]</scope>
    <source>
        <strain evidence="7 8">JF-5</strain>
    </source>
</reference>
<dbReference type="HOGENOM" id="CLU_018816_14_1_5"/>
<evidence type="ECO:0000256" key="3">
    <source>
        <dbReference type="SAM" id="Phobius"/>
    </source>
</evidence>
<keyword evidence="3" id="KW-0812">Transmembrane</keyword>
<dbReference type="PANTHER" id="PTHR30469:SF33">
    <property type="entry name" value="SLR1207 PROTEIN"/>
    <property type="match status" value="1"/>
</dbReference>
<dbReference type="SUPFAM" id="SSF111369">
    <property type="entry name" value="HlyD-like secretion proteins"/>
    <property type="match status" value="1"/>
</dbReference>
<feature type="compositionally biased region" description="Pro residues" evidence="2">
    <location>
        <begin position="1"/>
        <end position="23"/>
    </location>
</feature>
<feature type="domain" description="CusB-like beta-barrel" evidence="6">
    <location>
        <begin position="254"/>
        <end position="328"/>
    </location>
</feature>
<dbReference type="Proteomes" id="UP000000245">
    <property type="component" value="Chromosome"/>
</dbReference>
<evidence type="ECO:0000313" key="7">
    <source>
        <dbReference type="EMBL" id="ABQ29534.1"/>
    </source>
</evidence>
<protein>
    <submittedName>
        <fullName evidence="7">Efflux transporter, RND family, MFP subunit</fullName>
    </submittedName>
</protein>
<dbReference type="RefSeq" id="WP_011941434.1">
    <property type="nucleotide sequence ID" value="NC_009484.1"/>
</dbReference>
<gene>
    <name evidence="7" type="ordered locus">Acry_0307</name>
</gene>
<dbReference type="InterPro" id="IPR058625">
    <property type="entry name" value="MdtA-like_BSH"/>
</dbReference>
<dbReference type="EMBL" id="CP000697">
    <property type="protein sequence ID" value="ABQ29534.1"/>
    <property type="molecule type" value="Genomic_DNA"/>
</dbReference>
<sequence length="413" mass="43862">MTVSPNPPANTQRPPPSAPPEPAAAPRRRRVRRGAVLAALAVGVAAAIAIGWRTVGAPPPVHYVTAKVGRGDITRAVTATGTVNPILTVIVGSAVSGIIQDISCDYNTIVKLGQICARIDPRPYQAVVDQDRAAVAVDQAQLRKDEASLDYARGNYRRLASLVPQRYASENAADSAKATYRQLEAQTALDRAVIRQDEAKLAAAQANLGYTDIVSPVNGIVVSRNVTIGQTVAASFQTPTLFLIATDLTRMQVDTNVSEGDIADIRKGEAARFTVLAFPGETFDGTVTQVRQSPQTVQNVVTYDVVIEVDNRDLKLKPGMTASVRIITAARAGVLRVPDQALRFTPRLAKAAPAGGGARVWVLRQGKPAAVPVVTGLDDDTNTEIVSGGLRDGDEVITGERRARAATPFVPRF</sequence>